<evidence type="ECO:0000313" key="3">
    <source>
        <dbReference type="EMBL" id="SHE44728.1"/>
    </source>
</evidence>
<sequence length="86" mass="9243">MSIEMSVSDARAVLGAVTNQVEYGGETVCLTKHGRRAVAVVPAAAELLEQIEELLDSEAVAAALADLRAGIDQPVPFVRRTRRREP</sequence>
<dbReference type="InterPro" id="IPR006442">
    <property type="entry name" value="Antitoxin_Phd/YefM"/>
</dbReference>
<evidence type="ECO:0000256" key="2">
    <source>
        <dbReference type="RuleBase" id="RU362080"/>
    </source>
</evidence>
<reference evidence="3 4" key="1">
    <citation type="submission" date="2016-11" db="EMBL/GenBank/DDBJ databases">
        <authorList>
            <person name="Jaros S."/>
            <person name="Januszkiewicz K."/>
            <person name="Wedrychowicz H."/>
        </authorList>
    </citation>
    <scope>NUCLEOTIDE SEQUENCE [LARGE SCALE GENOMIC DNA]</scope>
    <source>
        <strain evidence="3 4">DSM 44523</strain>
    </source>
</reference>
<dbReference type="NCBIfam" id="TIGR01552">
    <property type="entry name" value="phd_fam"/>
    <property type="match status" value="1"/>
</dbReference>
<gene>
    <name evidence="3" type="ORF">SAMN05444320_101109</name>
</gene>
<comment type="function">
    <text evidence="2">Antitoxin component of a type II toxin-antitoxin (TA) system.</text>
</comment>
<evidence type="ECO:0000313" key="4">
    <source>
        <dbReference type="Proteomes" id="UP000184501"/>
    </source>
</evidence>
<dbReference type="Proteomes" id="UP000184501">
    <property type="component" value="Unassembled WGS sequence"/>
</dbReference>
<dbReference type="RefSeq" id="WP_073480136.1">
    <property type="nucleotide sequence ID" value="NZ_FQVN01000001.1"/>
</dbReference>
<name>A0A1M4TJW7_STRHI</name>
<dbReference type="InterPro" id="IPR036165">
    <property type="entry name" value="YefM-like_sf"/>
</dbReference>
<evidence type="ECO:0000256" key="1">
    <source>
        <dbReference type="ARBA" id="ARBA00009981"/>
    </source>
</evidence>
<organism evidence="3 4">
    <name type="scientific">Streptoalloteichus hindustanus</name>
    <dbReference type="NCBI Taxonomy" id="2017"/>
    <lineage>
        <taxon>Bacteria</taxon>
        <taxon>Bacillati</taxon>
        <taxon>Actinomycetota</taxon>
        <taxon>Actinomycetes</taxon>
        <taxon>Pseudonocardiales</taxon>
        <taxon>Pseudonocardiaceae</taxon>
        <taxon>Streptoalloteichus</taxon>
    </lineage>
</organism>
<accession>A0A1M4TJW7</accession>
<dbReference type="SUPFAM" id="SSF143120">
    <property type="entry name" value="YefM-like"/>
    <property type="match status" value="1"/>
</dbReference>
<protein>
    <recommendedName>
        <fullName evidence="2">Antitoxin</fullName>
    </recommendedName>
</protein>
<dbReference type="Pfam" id="PF02604">
    <property type="entry name" value="PhdYeFM_antitox"/>
    <property type="match status" value="1"/>
</dbReference>
<comment type="similarity">
    <text evidence="1 2">Belongs to the phD/YefM antitoxin family.</text>
</comment>
<dbReference type="Gene3D" id="3.40.1620.10">
    <property type="entry name" value="YefM-like domain"/>
    <property type="match status" value="1"/>
</dbReference>
<proteinExistence type="inferred from homology"/>
<keyword evidence="4" id="KW-1185">Reference proteome</keyword>
<dbReference type="EMBL" id="FQVN01000001">
    <property type="protein sequence ID" value="SHE44728.1"/>
    <property type="molecule type" value="Genomic_DNA"/>
</dbReference>
<dbReference type="AlphaFoldDB" id="A0A1M4TJW7"/>
<dbReference type="OrthoDB" id="3430018at2"/>